<dbReference type="InterPro" id="IPR006440">
    <property type="entry name" value="Doc"/>
</dbReference>
<gene>
    <name evidence="2" type="ORF">G3M70_05475</name>
</gene>
<dbReference type="NCBIfam" id="TIGR01550">
    <property type="entry name" value="DOC_P1"/>
    <property type="match status" value="1"/>
</dbReference>
<dbReference type="Proteomes" id="UP000594688">
    <property type="component" value="Chromosome"/>
</dbReference>
<dbReference type="PANTHER" id="PTHR39426:SF1">
    <property type="entry name" value="HOMOLOGY TO DEATH-ON-CURING PROTEIN OF PHAGE P1"/>
    <property type="match status" value="1"/>
</dbReference>
<dbReference type="InterPro" id="IPR003812">
    <property type="entry name" value="Fido"/>
</dbReference>
<dbReference type="InterPro" id="IPR036597">
    <property type="entry name" value="Fido-like_dom_sf"/>
</dbReference>
<evidence type="ECO:0000313" key="3">
    <source>
        <dbReference type="Proteomes" id="UP000594688"/>
    </source>
</evidence>
<dbReference type="EMBL" id="CP048685">
    <property type="protein sequence ID" value="QPJ61366.1"/>
    <property type="molecule type" value="Genomic_DNA"/>
</dbReference>
<dbReference type="PROSITE" id="PS51459">
    <property type="entry name" value="FIDO"/>
    <property type="match status" value="1"/>
</dbReference>
<dbReference type="AlphaFoldDB" id="A0A7T0G017"/>
<dbReference type="PANTHER" id="PTHR39426">
    <property type="entry name" value="HOMOLOGY TO DEATH-ON-CURING PROTEIN OF PHAGE P1"/>
    <property type="match status" value="1"/>
</dbReference>
<dbReference type="PIRSF" id="PIRSF018297">
    <property type="entry name" value="Doc"/>
    <property type="match status" value="1"/>
</dbReference>
<evidence type="ECO:0000259" key="1">
    <source>
        <dbReference type="PROSITE" id="PS51459"/>
    </source>
</evidence>
<protein>
    <submittedName>
        <fullName evidence="2">Type II toxin-antitoxin system death-on-curing family toxin</fullName>
    </submittedName>
</protein>
<reference evidence="2 3" key="1">
    <citation type="submission" date="2020-02" db="EMBL/GenBank/DDBJ databases">
        <title>Genomic and physiological characterization of two novel Nitrospinaceae genera.</title>
        <authorList>
            <person name="Mueller A.J."/>
            <person name="Jung M.-Y."/>
            <person name="Strachan C.R."/>
            <person name="Herbold C.W."/>
            <person name="Kirkegaard R.H."/>
            <person name="Daims H."/>
        </authorList>
    </citation>
    <scope>NUCLEOTIDE SEQUENCE [LARGE SCALE GENOMIC DNA]</scope>
    <source>
        <strain evidence="2">EB</strain>
    </source>
</reference>
<dbReference type="Gene3D" id="1.20.120.1870">
    <property type="entry name" value="Fic/DOC protein, Fido domain"/>
    <property type="match status" value="1"/>
</dbReference>
<dbReference type="SUPFAM" id="SSF140931">
    <property type="entry name" value="Fic-like"/>
    <property type="match status" value="1"/>
</dbReference>
<proteinExistence type="predicted"/>
<dbReference type="InterPro" id="IPR053737">
    <property type="entry name" value="Type_II_TA_Toxin"/>
</dbReference>
<dbReference type="Pfam" id="PF02661">
    <property type="entry name" value="Fic"/>
    <property type="match status" value="1"/>
</dbReference>
<feature type="domain" description="Fido" evidence="1">
    <location>
        <begin position="7"/>
        <end position="123"/>
    </location>
</feature>
<organism evidence="2 3">
    <name type="scientific">Candidatus Nitronauta litoralis</name>
    <dbReference type="NCBI Taxonomy" id="2705533"/>
    <lineage>
        <taxon>Bacteria</taxon>
        <taxon>Pseudomonadati</taxon>
        <taxon>Nitrospinota/Tectimicrobiota group</taxon>
        <taxon>Nitrospinota</taxon>
        <taxon>Nitrospinia</taxon>
        <taxon>Nitrospinales</taxon>
        <taxon>Nitrospinaceae</taxon>
        <taxon>Candidatus Nitronauta</taxon>
    </lineage>
</organism>
<accession>A0A7T0G017</accession>
<evidence type="ECO:0000313" key="2">
    <source>
        <dbReference type="EMBL" id="QPJ61366.1"/>
    </source>
</evidence>
<dbReference type="KEGG" id="nli:G3M70_05475"/>
<name>A0A7T0G017_9BACT</name>
<sequence>MKEPIWINPKLVLLFHEQLIVEHGGQAGIRDQGLLKAAMARPEQIFSNGEPDLFDLAAAYTSEIIRNHPFIDGNKRTAFLVGAHFLEINGQNLIAPEAETTQAILDLVTKKLSEEDFAIWLMENSKKKNLNYEWFSK</sequence>
<dbReference type="GO" id="GO:0016301">
    <property type="term" value="F:kinase activity"/>
    <property type="evidence" value="ECO:0007669"/>
    <property type="project" value="InterPro"/>
</dbReference>